<dbReference type="Proteomes" id="UP000239757">
    <property type="component" value="Unassembled WGS sequence"/>
</dbReference>
<feature type="region of interest" description="Disordered" evidence="1">
    <location>
        <begin position="273"/>
        <end position="303"/>
    </location>
</feature>
<proteinExistence type="predicted"/>
<protein>
    <submittedName>
        <fullName evidence="2">Uncharacterized protein</fullName>
    </submittedName>
</protein>
<sequence length="329" mass="37878">MLSKFISVSETRSLPSNTEPNPRELFNATNIQNDEGVVEPEPEPRQEIVLSKGRDEVDQNTNKPVTIEYKPRVPYPNATRKDRSDEQFGELTLRVEDETITLQARNSGITSNIEEELDKWLAHKPRTHDKPKLRQNKPDTFPNQLKVDNKVLLDAADPHIVTTTPNEEIPLMVLSIFPFSMVEESHPKFDTFKHTRPSTRACLKPWPSRGRDMTMRYGRVEVGHDFPKIQDAINPHGPTTWLWVNLAVDNNTRAWYPNTRAWEKHDRTTWPCTTNAPDTRVRDSSRVRPKLQNSKNTSSPSEYTGVALGRVHLPYISKSLFIFFFLSKP</sequence>
<gene>
    <name evidence="2" type="ORF">GOBAR_AA25301</name>
</gene>
<dbReference type="EMBL" id="KZ666294">
    <property type="protein sequence ID" value="PPR95366.1"/>
    <property type="molecule type" value="Genomic_DNA"/>
</dbReference>
<evidence type="ECO:0000256" key="1">
    <source>
        <dbReference type="SAM" id="MobiDB-lite"/>
    </source>
</evidence>
<dbReference type="AlphaFoldDB" id="A0A2P5WWA3"/>
<evidence type="ECO:0000313" key="3">
    <source>
        <dbReference type="Proteomes" id="UP000239757"/>
    </source>
</evidence>
<name>A0A2P5WWA3_GOSBA</name>
<organism evidence="2 3">
    <name type="scientific">Gossypium barbadense</name>
    <name type="common">Sea Island cotton</name>
    <name type="synonym">Hibiscus barbadensis</name>
    <dbReference type="NCBI Taxonomy" id="3634"/>
    <lineage>
        <taxon>Eukaryota</taxon>
        <taxon>Viridiplantae</taxon>
        <taxon>Streptophyta</taxon>
        <taxon>Embryophyta</taxon>
        <taxon>Tracheophyta</taxon>
        <taxon>Spermatophyta</taxon>
        <taxon>Magnoliopsida</taxon>
        <taxon>eudicotyledons</taxon>
        <taxon>Gunneridae</taxon>
        <taxon>Pentapetalae</taxon>
        <taxon>rosids</taxon>
        <taxon>malvids</taxon>
        <taxon>Malvales</taxon>
        <taxon>Malvaceae</taxon>
        <taxon>Malvoideae</taxon>
        <taxon>Gossypium</taxon>
    </lineage>
</organism>
<evidence type="ECO:0000313" key="2">
    <source>
        <dbReference type="EMBL" id="PPR95366.1"/>
    </source>
</evidence>
<feature type="compositionally biased region" description="Polar residues" evidence="1">
    <location>
        <begin position="291"/>
        <end position="302"/>
    </location>
</feature>
<feature type="region of interest" description="Disordered" evidence="1">
    <location>
        <begin position="1"/>
        <end position="25"/>
    </location>
</feature>
<accession>A0A2P5WWA3</accession>
<feature type="compositionally biased region" description="Polar residues" evidence="1">
    <location>
        <begin position="1"/>
        <end position="20"/>
    </location>
</feature>
<reference evidence="2 3" key="1">
    <citation type="submission" date="2015-01" db="EMBL/GenBank/DDBJ databases">
        <title>Genome of allotetraploid Gossypium barbadense reveals genomic plasticity and fiber elongation in cotton evolution.</title>
        <authorList>
            <person name="Chen X."/>
            <person name="Liu X."/>
            <person name="Zhao B."/>
            <person name="Zheng H."/>
            <person name="Hu Y."/>
            <person name="Lu G."/>
            <person name="Yang C."/>
            <person name="Chen J."/>
            <person name="Shan C."/>
            <person name="Zhang L."/>
            <person name="Zhou Y."/>
            <person name="Wang L."/>
            <person name="Guo W."/>
            <person name="Bai Y."/>
            <person name="Ruan J."/>
            <person name="Shangguan X."/>
            <person name="Mao Y."/>
            <person name="Jiang J."/>
            <person name="Zhu Y."/>
            <person name="Lei J."/>
            <person name="Kang H."/>
            <person name="Chen S."/>
            <person name="He X."/>
            <person name="Wang R."/>
            <person name="Wang Y."/>
            <person name="Chen J."/>
            <person name="Wang L."/>
            <person name="Yu S."/>
            <person name="Wang B."/>
            <person name="Wei J."/>
            <person name="Song S."/>
            <person name="Lu X."/>
            <person name="Gao Z."/>
            <person name="Gu W."/>
            <person name="Deng X."/>
            <person name="Ma D."/>
            <person name="Wang S."/>
            <person name="Liang W."/>
            <person name="Fang L."/>
            <person name="Cai C."/>
            <person name="Zhu X."/>
            <person name="Zhou B."/>
            <person name="Zhang Y."/>
            <person name="Chen Z."/>
            <person name="Xu S."/>
            <person name="Zhu R."/>
            <person name="Wang S."/>
            <person name="Zhang T."/>
            <person name="Zhao G."/>
        </authorList>
    </citation>
    <scope>NUCLEOTIDE SEQUENCE [LARGE SCALE GENOMIC DNA]</scope>
    <source>
        <strain evidence="3">cv. Xinhai21</strain>
        <tissue evidence="2">Leaf</tissue>
    </source>
</reference>